<feature type="transmembrane region" description="Helical" evidence="12">
    <location>
        <begin position="1286"/>
        <end position="1308"/>
    </location>
</feature>
<dbReference type="OrthoDB" id="6510177at2759"/>
<feature type="transmembrane region" description="Helical" evidence="12">
    <location>
        <begin position="1203"/>
        <end position="1222"/>
    </location>
</feature>
<keyword evidence="7" id="KW-0445">Lipid transport</keyword>
<keyword evidence="3" id="KW-0813">Transport</keyword>
<dbReference type="PANTHER" id="PTHR45727:SF2">
    <property type="entry name" value="NPC INTRACELLULAR CHOLESTEROL TRANSPORTER 1"/>
    <property type="match status" value="1"/>
</dbReference>
<evidence type="ECO:0000259" key="13">
    <source>
        <dbReference type="PROSITE" id="PS50156"/>
    </source>
</evidence>
<evidence type="ECO:0000256" key="5">
    <source>
        <dbReference type="ARBA" id="ARBA00022729"/>
    </source>
</evidence>
<evidence type="ECO:0000256" key="7">
    <source>
        <dbReference type="ARBA" id="ARBA00023055"/>
    </source>
</evidence>
<dbReference type="Pfam" id="PF16414">
    <property type="entry name" value="NPC1_N"/>
    <property type="match status" value="1"/>
</dbReference>
<dbReference type="InterPro" id="IPR053958">
    <property type="entry name" value="HMGCR/SNAP/NPC1-like_SSD"/>
</dbReference>
<evidence type="ECO:0000256" key="3">
    <source>
        <dbReference type="ARBA" id="ARBA00022448"/>
    </source>
</evidence>
<dbReference type="GO" id="GO:0032934">
    <property type="term" value="F:sterol binding"/>
    <property type="evidence" value="ECO:0007669"/>
    <property type="project" value="TreeGrafter"/>
</dbReference>
<dbReference type="Proteomes" id="UP000237271">
    <property type="component" value="Unassembled WGS sequence"/>
</dbReference>
<feature type="transmembrane region" description="Helical" evidence="12">
    <location>
        <begin position="384"/>
        <end position="401"/>
    </location>
</feature>
<dbReference type="GO" id="GO:0015918">
    <property type="term" value="P:sterol transport"/>
    <property type="evidence" value="ECO:0007669"/>
    <property type="project" value="TreeGrafter"/>
</dbReference>
<evidence type="ECO:0000313" key="15">
    <source>
        <dbReference type="Proteomes" id="UP000237271"/>
    </source>
</evidence>
<feature type="transmembrane region" description="Helical" evidence="12">
    <location>
        <begin position="857"/>
        <end position="883"/>
    </location>
</feature>
<evidence type="ECO:0000256" key="11">
    <source>
        <dbReference type="SAM" id="MobiDB-lite"/>
    </source>
</evidence>
<evidence type="ECO:0000256" key="9">
    <source>
        <dbReference type="ARBA" id="ARBA00023157"/>
    </source>
</evidence>
<dbReference type="Pfam" id="PF12349">
    <property type="entry name" value="Sterol-sensing"/>
    <property type="match status" value="1"/>
</dbReference>
<reference evidence="14 15" key="1">
    <citation type="journal article" date="2017" name="Genome Biol. Evol.">
        <title>Phytophthora megakarya and P. palmivora, closely related causal agents of cacao black pod rot, underwent increases in genome sizes and gene numbers by different mechanisms.</title>
        <authorList>
            <person name="Ali S.S."/>
            <person name="Shao J."/>
            <person name="Lary D.J."/>
            <person name="Kronmiller B."/>
            <person name="Shen D."/>
            <person name="Strem M.D."/>
            <person name="Amoako-Attah I."/>
            <person name="Akrofi A.Y."/>
            <person name="Begoude B.A."/>
            <person name="Ten Hoopen G.M."/>
            <person name="Coulibaly K."/>
            <person name="Kebe B.I."/>
            <person name="Melnick R.L."/>
            <person name="Guiltinan M.J."/>
            <person name="Tyler B.M."/>
            <person name="Meinhardt L.W."/>
            <person name="Bailey B.A."/>
        </authorList>
    </citation>
    <scope>NUCLEOTIDE SEQUENCE [LARGE SCALE GENOMIC DNA]</scope>
    <source>
        <strain evidence="15">sbr112.9</strain>
    </source>
</reference>
<comment type="caution">
    <text evidence="14">The sequence shown here is derived from an EMBL/GenBank/DDBJ whole genome shotgun (WGS) entry which is preliminary data.</text>
</comment>
<evidence type="ECO:0000256" key="2">
    <source>
        <dbReference type="ARBA" id="ARBA00005585"/>
    </source>
</evidence>
<organism evidence="14 15">
    <name type="scientific">Phytophthora palmivora</name>
    <dbReference type="NCBI Taxonomy" id="4796"/>
    <lineage>
        <taxon>Eukaryota</taxon>
        <taxon>Sar</taxon>
        <taxon>Stramenopiles</taxon>
        <taxon>Oomycota</taxon>
        <taxon>Peronosporomycetes</taxon>
        <taxon>Peronosporales</taxon>
        <taxon>Peronosporaceae</taxon>
        <taxon>Phytophthora</taxon>
    </lineage>
</organism>
<proteinExistence type="inferred from homology"/>
<comment type="subcellular location">
    <subcellularLocation>
        <location evidence="1">Membrane</location>
        <topology evidence="1">Multi-pass membrane protein</topology>
    </subcellularLocation>
</comment>
<protein>
    <submittedName>
        <fullName evidence="14">Patched family protein</fullName>
    </submittedName>
</protein>
<sequence>MWLFAAISLAIATPWFRSWLEALFAELSIVFFTYLRLVSAGLSFVLLLALVFHGRRFLRHRRVAKGAERLSKATGEQETRDHVAKTGLACVKWRRGKRRALMLRVKSTTTEIAGSGFPPPQLWTSSLFALAMLPIINSVVVGGGSQPSSNLRGLKSEAVQTAFDADTAALVTLQQQLTTCNYSGGEECLNDVTSIAVLGEYRQETGYCAAFDAAYVNVTAGAALPAQYFPIGVEEAYAQGFANNFSAWSENNKEKFQTDCPLLYNETVIGEGEELLCCTEMQYEMMSLQVRELPGQCTSCKENLRNLWCQFTCHPSNSLFVDVTQVRLMEGDSDHADEVFPAIEEAVYYVGSDMVRDLHDFCEADTGFTPLVCGVNKDNCSTTAVLAFIVASALALGFAYSTRYGKKKRLSVLDDPVNVPMGSGMLSLVNLDQLKGIGRWDDLLTQHLKRWGDFVAMGNHPLYIILLSLMIVVCSSSGLARLEVETDSMKLWVSEGSTVFQEHVRFGKMLGPVNRLERLVLLAKDGGAVTRSAYIKEAIRLQEIVTNEVSSNSIALSDICVKDASISPCQVNAVTQYFQNNMDHFELYETYGLVDKHLKYCANAPERADVDACGELHVQLNASGSLIPATMRDCPCVSSFGMPMTEMEKYLGGFTTDGKEVDASMYLELATALFSTVVVTNHQDIQENANAIAWERAFITRMEKEANSNALFDIYFAAETSEDDEFAAGSNMDIVFKAGIAGFIFMFVYVVIGLNHWKVDHRFFHSSKIGVGFMGVACILMAVGGTLGFLAWTGVKLQIVTLVMLPLLILAIGTGNIFLILHAVDLKQEELKMEQRSLFVGLEDNDFGIHEITSVQWLAGSLVLGLASSFALQMTLFLAIVALDKRRELSEAMDRGLSPTSFISTDSYLHSYYRVVDDNDLSMKEFPVYFVVEAGYGSNPNSFNDLSNDFEAQSKLCSSKDICANLSIPNILSTLVADGESNVTYFKNGAVVGSWLDDFWGFINPDSECCRFDPTNDYSYSPLLPEESSAEYVLERASAAPSCLADASQVLSLPQESFMSLFSIFSTAAAGPLCTYAAGTRYHGQLSIDGQPVPAMSTSATVTLNGTGYGYDVTAFAYKVLSTTADSSTISGSQEGAVTAYAQAQHIAKWISDETGIDVWVYSPEYVYLDQFHSIRRTAYIVVSIGLAVVFVLQSLALGSYGYGFAVTFIAAITVVQVAGLMMPMGVPLNSLSIVSLSIAVTFSVGFSGHFTRLFAKARTITDDCGYPPMGDTCVRKVLTQLLASWTLGVAISKFVAIAALALVATPVFEPAGNCFFRTLMAAAVCSWLNSAVLLPVGLSISVDATEGRVRDVKPTNEEGGEYSRESPSSSYRNAPLTSKY</sequence>
<evidence type="ECO:0000256" key="10">
    <source>
        <dbReference type="ARBA" id="ARBA00023180"/>
    </source>
</evidence>
<feature type="transmembrane region" description="Helical" evidence="12">
    <location>
        <begin position="734"/>
        <end position="757"/>
    </location>
</feature>
<keyword evidence="9" id="KW-1015">Disulfide bond</keyword>
<evidence type="ECO:0000256" key="4">
    <source>
        <dbReference type="ARBA" id="ARBA00022692"/>
    </source>
</evidence>
<feature type="domain" description="SSD" evidence="13">
    <location>
        <begin position="735"/>
        <end position="836"/>
    </location>
</feature>
<feature type="transmembrane region" description="Helical" evidence="12">
    <location>
        <begin position="1320"/>
        <end position="1341"/>
    </location>
</feature>
<gene>
    <name evidence="14" type="ORF">PHPALM_781</name>
</gene>
<keyword evidence="10" id="KW-0325">Glycoprotein</keyword>
<dbReference type="PANTHER" id="PTHR45727">
    <property type="entry name" value="NPC INTRACELLULAR CHOLESTEROL TRANSPORTER 1"/>
    <property type="match status" value="1"/>
</dbReference>
<feature type="transmembrane region" description="Helical" evidence="12">
    <location>
        <begin position="462"/>
        <end position="482"/>
    </location>
</feature>
<dbReference type="Gene3D" id="1.20.1640.10">
    <property type="entry name" value="Multidrug efflux transporter AcrB transmembrane domain"/>
    <property type="match status" value="1"/>
</dbReference>
<evidence type="ECO:0000256" key="12">
    <source>
        <dbReference type="SAM" id="Phobius"/>
    </source>
</evidence>
<dbReference type="Pfam" id="PF22314">
    <property type="entry name" value="NPC1_MLD"/>
    <property type="match status" value="1"/>
</dbReference>
<keyword evidence="8 12" id="KW-0472">Membrane</keyword>
<dbReference type="InterPro" id="IPR053956">
    <property type="entry name" value="NPC1_MLD"/>
</dbReference>
<dbReference type="SUPFAM" id="SSF82866">
    <property type="entry name" value="Multidrug efflux transporter AcrB transmembrane domain"/>
    <property type="match status" value="2"/>
</dbReference>
<evidence type="ECO:0000256" key="8">
    <source>
        <dbReference type="ARBA" id="ARBA00023136"/>
    </source>
</evidence>
<dbReference type="InterPro" id="IPR032190">
    <property type="entry name" value="NPC1_N"/>
</dbReference>
<feature type="region of interest" description="Disordered" evidence="11">
    <location>
        <begin position="1352"/>
        <end position="1381"/>
    </location>
</feature>
<accession>A0A2P4YTZ6</accession>
<dbReference type="PROSITE" id="PS50156">
    <property type="entry name" value="SSD"/>
    <property type="match status" value="1"/>
</dbReference>
<feature type="transmembrane region" description="Helical" evidence="12">
    <location>
        <begin position="1229"/>
        <end position="1247"/>
    </location>
</feature>
<keyword evidence="4 12" id="KW-0812">Transmembrane</keyword>
<feature type="transmembrane region" description="Helical" evidence="12">
    <location>
        <begin position="769"/>
        <end position="792"/>
    </location>
</feature>
<feature type="transmembrane region" description="Helical" evidence="12">
    <location>
        <begin position="799"/>
        <end position="824"/>
    </location>
</feature>
<dbReference type="InterPro" id="IPR000731">
    <property type="entry name" value="SSD"/>
</dbReference>
<comment type="similarity">
    <text evidence="2">Belongs to the patched family.</text>
</comment>
<keyword evidence="5" id="KW-0732">Signal</keyword>
<keyword evidence="6 12" id="KW-1133">Transmembrane helix</keyword>
<feature type="transmembrane region" description="Helical" evidence="12">
    <location>
        <begin position="28"/>
        <end position="52"/>
    </location>
</feature>
<name>A0A2P4YTZ6_9STRA</name>
<dbReference type="EMBL" id="NCKW01000120">
    <property type="protein sequence ID" value="POM81273.1"/>
    <property type="molecule type" value="Genomic_DNA"/>
</dbReference>
<keyword evidence="15" id="KW-1185">Reference proteome</keyword>
<evidence type="ECO:0000256" key="6">
    <source>
        <dbReference type="ARBA" id="ARBA00022989"/>
    </source>
</evidence>
<evidence type="ECO:0000256" key="1">
    <source>
        <dbReference type="ARBA" id="ARBA00004141"/>
    </source>
</evidence>
<evidence type="ECO:0000313" key="14">
    <source>
        <dbReference type="EMBL" id="POM81273.1"/>
    </source>
</evidence>
<feature type="compositionally biased region" description="Basic and acidic residues" evidence="11">
    <location>
        <begin position="1352"/>
        <end position="1365"/>
    </location>
</feature>
<dbReference type="GO" id="GO:0016020">
    <property type="term" value="C:membrane"/>
    <property type="evidence" value="ECO:0007669"/>
    <property type="project" value="UniProtKB-SubCell"/>
</dbReference>